<name>A7SD74_NEMVE</name>
<reference evidence="7 8" key="1">
    <citation type="journal article" date="2007" name="Science">
        <title>Sea anemone genome reveals ancestral eumetazoan gene repertoire and genomic organization.</title>
        <authorList>
            <person name="Putnam N.H."/>
            <person name="Srivastava M."/>
            <person name="Hellsten U."/>
            <person name="Dirks B."/>
            <person name="Chapman J."/>
            <person name="Salamov A."/>
            <person name="Terry A."/>
            <person name="Shapiro H."/>
            <person name="Lindquist E."/>
            <person name="Kapitonov V.V."/>
            <person name="Jurka J."/>
            <person name="Genikhovich G."/>
            <person name="Grigoriev I.V."/>
            <person name="Lucas S.M."/>
            <person name="Steele R.E."/>
            <person name="Finnerty J.R."/>
            <person name="Technau U."/>
            <person name="Martindale M.Q."/>
            <person name="Rokhsar D.S."/>
        </authorList>
    </citation>
    <scope>NUCLEOTIDE SEQUENCE [LARGE SCALE GENOMIC DNA]</scope>
    <source>
        <strain evidence="8">CH2 X CH6</strain>
    </source>
</reference>
<dbReference type="PhylomeDB" id="A7SD74"/>
<evidence type="ECO:0000259" key="6">
    <source>
        <dbReference type="PROSITE" id="PS50600"/>
    </source>
</evidence>
<protein>
    <recommendedName>
        <fullName evidence="6">Ubiquitin-like protease family profile domain-containing protein</fullName>
    </recommendedName>
</protein>
<dbReference type="EMBL" id="DS469628">
    <property type="protein sequence ID" value="EDO38314.1"/>
    <property type="molecule type" value="Genomic_DNA"/>
</dbReference>
<gene>
    <name evidence="7" type="ORF">NEMVEDRAFT_v1g114023</name>
</gene>
<evidence type="ECO:0000313" key="8">
    <source>
        <dbReference type="Proteomes" id="UP000001593"/>
    </source>
</evidence>
<dbReference type="STRING" id="45351.A7SD74"/>
<dbReference type="Gene3D" id="1.10.418.20">
    <property type="match status" value="1"/>
</dbReference>
<dbReference type="AlphaFoldDB" id="A7SD74"/>
<dbReference type="FunFam" id="1.10.418.20:FF:000004">
    <property type="entry name" value="sentrin-specific protease 7 isoform X1"/>
    <property type="match status" value="1"/>
</dbReference>
<keyword evidence="4" id="KW-0833">Ubl conjugation pathway</keyword>
<dbReference type="eggNOG" id="KOG0779">
    <property type="taxonomic scope" value="Eukaryota"/>
</dbReference>
<dbReference type="HOGENOM" id="CLU_1880616_0_0_1"/>
<evidence type="ECO:0000313" key="7">
    <source>
        <dbReference type="EMBL" id="EDO38314.1"/>
    </source>
</evidence>
<evidence type="ECO:0000256" key="3">
    <source>
        <dbReference type="ARBA" id="ARBA00022670"/>
    </source>
</evidence>
<keyword evidence="5" id="KW-0378">Hydrolase</keyword>
<dbReference type="InterPro" id="IPR051947">
    <property type="entry name" value="Sentrin-specific_protease"/>
</dbReference>
<dbReference type="MEROPS" id="C48.004"/>
<dbReference type="PANTHER" id="PTHR46896:SF3">
    <property type="entry name" value="FI06413P-RELATED"/>
    <property type="match status" value="1"/>
</dbReference>
<feature type="non-terminal residue" evidence="7">
    <location>
        <position position="136"/>
    </location>
</feature>
<keyword evidence="8" id="KW-1185">Reference proteome</keyword>
<dbReference type="OMA" id="LATEMYP"/>
<proteinExistence type="inferred from homology"/>
<dbReference type="Gene3D" id="3.30.310.130">
    <property type="entry name" value="Ubiquitin-related"/>
    <property type="match status" value="1"/>
</dbReference>
<dbReference type="InterPro" id="IPR003653">
    <property type="entry name" value="Peptidase_C48_C"/>
</dbReference>
<dbReference type="InParanoid" id="A7SD74"/>
<sequence>WISYHCLLSHNYSLLVYPPPPQQGGINITTANLDCLQEGEFLNDVIIDFYLKYIFHEKLTDFDRERTHIFSSFFYKRLTQRASSETNLSVIERMHSQVKTWTKYVDIFQKDFIVVPINESSHWYLAIVCFPGQDRP</sequence>
<evidence type="ECO:0000256" key="2">
    <source>
        <dbReference type="ARBA" id="ARBA00022553"/>
    </source>
</evidence>
<dbReference type="GO" id="GO:0008234">
    <property type="term" value="F:cysteine-type peptidase activity"/>
    <property type="evidence" value="ECO:0007669"/>
    <property type="project" value="InterPro"/>
</dbReference>
<accession>A7SD74</accession>
<evidence type="ECO:0000256" key="5">
    <source>
        <dbReference type="ARBA" id="ARBA00022801"/>
    </source>
</evidence>
<evidence type="ECO:0000256" key="4">
    <source>
        <dbReference type="ARBA" id="ARBA00022786"/>
    </source>
</evidence>
<dbReference type="PROSITE" id="PS50600">
    <property type="entry name" value="ULP_PROTEASE"/>
    <property type="match status" value="1"/>
</dbReference>
<dbReference type="KEGG" id="nve:5509884"/>
<dbReference type="Proteomes" id="UP000001593">
    <property type="component" value="Unassembled WGS sequence"/>
</dbReference>
<organism evidence="7 8">
    <name type="scientific">Nematostella vectensis</name>
    <name type="common">Starlet sea anemone</name>
    <dbReference type="NCBI Taxonomy" id="45351"/>
    <lineage>
        <taxon>Eukaryota</taxon>
        <taxon>Metazoa</taxon>
        <taxon>Cnidaria</taxon>
        <taxon>Anthozoa</taxon>
        <taxon>Hexacorallia</taxon>
        <taxon>Actiniaria</taxon>
        <taxon>Edwardsiidae</taxon>
        <taxon>Nematostella</taxon>
    </lineage>
</organism>
<feature type="domain" description="Ubiquitin-like protease family profile" evidence="6">
    <location>
        <begin position="26"/>
        <end position="136"/>
    </location>
</feature>
<feature type="non-terminal residue" evidence="7">
    <location>
        <position position="1"/>
    </location>
</feature>
<dbReference type="InterPro" id="IPR038765">
    <property type="entry name" value="Papain-like_cys_pep_sf"/>
</dbReference>
<dbReference type="GO" id="GO:0006508">
    <property type="term" value="P:proteolysis"/>
    <property type="evidence" value="ECO:0007669"/>
    <property type="project" value="UniProtKB-KW"/>
</dbReference>
<evidence type="ECO:0000256" key="1">
    <source>
        <dbReference type="ARBA" id="ARBA00005234"/>
    </source>
</evidence>
<dbReference type="Pfam" id="PF02902">
    <property type="entry name" value="Peptidase_C48"/>
    <property type="match status" value="1"/>
</dbReference>
<dbReference type="SUPFAM" id="SSF54001">
    <property type="entry name" value="Cysteine proteinases"/>
    <property type="match status" value="1"/>
</dbReference>
<keyword evidence="2" id="KW-0597">Phosphoprotein</keyword>
<keyword evidence="3" id="KW-0645">Protease</keyword>
<dbReference type="PANTHER" id="PTHR46896">
    <property type="entry name" value="SENTRIN-SPECIFIC PROTEASE"/>
    <property type="match status" value="1"/>
</dbReference>
<comment type="similarity">
    <text evidence="1">Belongs to the peptidase C48 family.</text>
</comment>